<feature type="compositionally biased region" description="Polar residues" evidence="10">
    <location>
        <begin position="873"/>
        <end position="893"/>
    </location>
</feature>
<dbReference type="InterPro" id="IPR007797">
    <property type="entry name" value="AF4/FMR2"/>
</dbReference>
<evidence type="ECO:0000256" key="2">
    <source>
        <dbReference type="ARBA" id="ARBA00004370"/>
    </source>
</evidence>
<name>A0A9Q1F3H9_SYNKA</name>
<feature type="transmembrane region" description="Helical" evidence="11">
    <location>
        <begin position="32"/>
        <end position="57"/>
    </location>
</feature>
<dbReference type="OrthoDB" id="6382204at2759"/>
<feature type="region of interest" description="Disordered" evidence="10">
    <location>
        <begin position="593"/>
        <end position="672"/>
    </location>
</feature>
<feature type="compositionally biased region" description="Basic and acidic residues" evidence="10">
    <location>
        <begin position="716"/>
        <end position="729"/>
    </location>
</feature>
<organism evidence="13 14">
    <name type="scientific">Synaphobranchus kaupii</name>
    <name type="common">Kaup's arrowtooth eel</name>
    <dbReference type="NCBI Taxonomy" id="118154"/>
    <lineage>
        <taxon>Eukaryota</taxon>
        <taxon>Metazoa</taxon>
        <taxon>Chordata</taxon>
        <taxon>Craniata</taxon>
        <taxon>Vertebrata</taxon>
        <taxon>Euteleostomi</taxon>
        <taxon>Actinopterygii</taxon>
        <taxon>Neopterygii</taxon>
        <taxon>Teleostei</taxon>
        <taxon>Anguilliformes</taxon>
        <taxon>Synaphobranchidae</taxon>
        <taxon>Synaphobranchus</taxon>
    </lineage>
</organism>
<feature type="compositionally biased region" description="Basic and acidic residues" evidence="10">
    <location>
        <begin position="1090"/>
        <end position="1107"/>
    </location>
</feature>
<keyword evidence="7 11" id="KW-1133">Transmembrane helix</keyword>
<keyword evidence="8 11" id="KW-0472">Membrane</keyword>
<dbReference type="PANTHER" id="PTHR10528:SF16">
    <property type="entry name" value="AF4_FMR2 FAMILY MEMBER 3"/>
    <property type="match status" value="1"/>
</dbReference>
<dbReference type="Pfam" id="PF18876">
    <property type="entry name" value="AFF4_CHD"/>
    <property type="match status" value="1"/>
</dbReference>
<proteinExistence type="inferred from homology"/>
<evidence type="ECO:0000313" key="14">
    <source>
        <dbReference type="Proteomes" id="UP001152622"/>
    </source>
</evidence>
<accession>A0A9Q1F3H9</accession>
<keyword evidence="9" id="KW-0539">Nucleus</keyword>
<comment type="caution">
    <text evidence="13">The sequence shown here is derived from an EMBL/GenBank/DDBJ whole genome shotgun (WGS) entry which is preliminary data.</text>
</comment>
<evidence type="ECO:0000256" key="11">
    <source>
        <dbReference type="SAM" id="Phobius"/>
    </source>
</evidence>
<evidence type="ECO:0000256" key="6">
    <source>
        <dbReference type="ARBA" id="ARBA00022692"/>
    </source>
</evidence>
<dbReference type="InterPro" id="IPR005045">
    <property type="entry name" value="CDC50/LEM3_fam"/>
</dbReference>
<dbReference type="GO" id="GO:0016020">
    <property type="term" value="C:membrane"/>
    <property type="evidence" value="ECO:0007669"/>
    <property type="project" value="UniProtKB-SubCell"/>
</dbReference>
<dbReference type="GO" id="GO:0032783">
    <property type="term" value="C:super elongation complex"/>
    <property type="evidence" value="ECO:0007669"/>
    <property type="project" value="TreeGrafter"/>
</dbReference>
<evidence type="ECO:0000256" key="8">
    <source>
        <dbReference type="ARBA" id="ARBA00023136"/>
    </source>
</evidence>
<feature type="region of interest" description="Disordered" evidence="10">
    <location>
        <begin position="1322"/>
        <end position="1347"/>
    </location>
</feature>
<dbReference type="Proteomes" id="UP001152622">
    <property type="component" value="Chromosome 9"/>
</dbReference>
<feature type="transmembrane region" description="Helical" evidence="11">
    <location>
        <begin position="320"/>
        <end position="341"/>
    </location>
</feature>
<protein>
    <recommendedName>
        <fullName evidence="12">AF4/FMR2 C-terminal homology domain-containing protein</fullName>
    </recommendedName>
</protein>
<keyword evidence="14" id="KW-1185">Reference proteome</keyword>
<dbReference type="InterPro" id="IPR043640">
    <property type="entry name" value="AF4/FMR2_CHD"/>
</dbReference>
<reference evidence="13" key="1">
    <citation type="journal article" date="2023" name="Science">
        <title>Genome structures resolve the early diversification of teleost fishes.</title>
        <authorList>
            <person name="Parey E."/>
            <person name="Louis A."/>
            <person name="Montfort J."/>
            <person name="Bouchez O."/>
            <person name="Roques C."/>
            <person name="Iampietro C."/>
            <person name="Lluch J."/>
            <person name="Castinel A."/>
            <person name="Donnadieu C."/>
            <person name="Desvignes T."/>
            <person name="Floi Bucao C."/>
            <person name="Jouanno E."/>
            <person name="Wen M."/>
            <person name="Mejri S."/>
            <person name="Dirks R."/>
            <person name="Jansen H."/>
            <person name="Henkel C."/>
            <person name="Chen W.J."/>
            <person name="Zahm M."/>
            <person name="Cabau C."/>
            <person name="Klopp C."/>
            <person name="Thompson A.W."/>
            <person name="Robinson-Rechavi M."/>
            <person name="Braasch I."/>
            <person name="Lecointre G."/>
            <person name="Bobe J."/>
            <person name="Postlethwait J.H."/>
            <person name="Berthelot C."/>
            <person name="Roest Crollius H."/>
            <person name="Guiguen Y."/>
        </authorList>
    </citation>
    <scope>NUCLEOTIDE SEQUENCE</scope>
    <source>
        <strain evidence="13">WJC10195</strain>
    </source>
</reference>
<evidence type="ECO:0000313" key="13">
    <source>
        <dbReference type="EMBL" id="KAJ8350325.1"/>
    </source>
</evidence>
<evidence type="ECO:0000256" key="10">
    <source>
        <dbReference type="SAM" id="MobiDB-lite"/>
    </source>
</evidence>
<dbReference type="Pfam" id="PF03381">
    <property type="entry name" value="CDC50"/>
    <property type="match status" value="1"/>
</dbReference>
<gene>
    <name evidence="13" type="ORF">SKAU_G00254550</name>
</gene>
<feature type="domain" description="AF4/FMR2 C-terminal homology" evidence="12">
    <location>
        <begin position="1187"/>
        <end position="1427"/>
    </location>
</feature>
<feature type="compositionally biased region" description="Low complexity" evidence="10">
    <location>
        <begin position="599"/>
        <end position="636"/>
    </location>
</feature>
<feature type="compositionally biased region" description="Low complexity" evidence="10">
    <location>
        <begin position="1015"/>
        <end position="1034"/>
    </location>
</feature>
<evidence type="ECO:0000256" key="3">
    <source>
        <dbReference type="ARBA" id="ARBA00007354"/>
    </source>
</evidence>
<feature type="compositionally biased region" description="Basic and acidic residues" evidence="10">
    <location>
        <begin position="1058"/>
        <end position="1079"/>
    </location>
</feature>
<evidence type="ECO:0000256" key="7">
    <source>
        <dbReference type="ARBA" id="ARBA00022989"/>
    </source>
</evidence>
<comment type="similarity">
    <text evidence="4">Belongs to the CDC50/LEM3 family.</text>
</comment>
<feature type="compositionally biased region" description="Basic and acidic residues" evidence="10">
    <location>
        <begin position="817"/>
        <end position="828"/>
    </location>
</feature>
<sequence>MEKNTEDSKPLKRRPDNSAFKQQRLPAWSPSLAAGTVLPFFFFMGVLCVLLGVGLLLTVQATHEIKVDYTNAGTCETCFNLRKSSINALQSCDCNINFTLSKAFKGDVFLYYGLVNFHQNLRRYMDSRDDGQMVGRLKNLKTPSSYCSPFSHAGKAPIAPCGAIANSMFNDSFVLHYHPTEGESVPLPMFRRGIAWYTDRNVKFRNPKEPNKTLVEVFEGTVPPFYWQKPVYELDQSDPGNTGFINEDLIVWMREAAFPNFKKLYGILDQSQARFEEGLPAGNYSVSISYNYPVEYFQGRKMVVLSTVSWFGGQNHFLPIAYMVTGGLILVVAMVLTVVYLKVGKRGLYQTHSETLPGLGSFDGTVHCCAVIQLSCAVRQLNCAVRQLSCTVRQLNCAVYQLSYAVHLLNCAVYQLNCAVYQLSYASCSCVYRGRGGERKRVTPGNAPLDPNFIMAERALWRAEQSRVRCLCMLPVRRVRCCVCCRALEWMREQCGVTGPQAARAVISRFLPRQTPTASLFTGPPPRLKGSHGISIEVKTHSSYHTEFRRDIRPEDDPPKGSASQIAYTSLLIGMLVDDLHLSSDEDNITEPHETTWATRDSSNSGSTSSSSSTSSTRSNSSSSPSRSFNDSDSNSQHSCSPSPDMHPDPGPSATTWPLTCSMEEPEQPSPTQWHLNRWLNKVRKRQASGDQEQSVDAEPLSNLDSDSIQSPGGTWRRDHSPVQRDGHSPHYSPAPSPNFNYSARKPSTVIKETEVDGQKRPPVSQRKEVPINLWIRESEEEDDKGKERKEKRRKEKEERRKEKEERKKEKKGKKEKGKESGKMHEAEAPAVQPKLRLQTNTQRPQKPTDYERERKKKKRRKTEETSTLTLSPQPISTTATKVLADSTSGQRLSTRDQQNRAGRPRRAQLKSGRPSLADSTSGQRTSSRGQQSRAGRPRTAQLNLVRPSCWAEETPVEKRGGQGRHKLYTLVPFGRSGGAPGLGHSPPAQYARARSLRSLRVRIDLTLLPGPPEATTRPSRARSSSSTSSSSSLKKARRRGGAKRLCSPQSDHKRRRKYEESDLWKDGKQSHPPRDPPLDWKASTVRAPTETHTDTRLNRCKEDRPANKRKTLSPLSPLTDTPECLKKGEVPHPPGKARMERMEDAPVQNTQPEMPMGRQQGPLQSVCEYRGTPPPQTTSHRQGPSIRDIALQVERYMLEAKRLKHRADSMVDRFGKVLNYVDAALSFMECGKAVEEGPLGAKSPYSMYAETVELIRYALRLKKYQGSKASNEDKQLAVLCFRCLALLYWRMFRLKKDHAIKCSNTLLEYFKSTPNSFLTPPPRSTLGKDSGAPSSTNPLSSPLCSPSSSISIPQHVHQMAADHLEITNSVLYSYEYWEVADNLAKECKEFFSYLNSLMGPLTLQSSMAHIVRYTRQGLQWIRASVQLT</sequence>
<keyword evidence="6 11" id="KW-0812">Transmembrane</keyword>
<feature type="region of interest" description="Disordered" evidence="10">
    <location>
        <begin position="684"/>
        <end position="992"/>
    </location>
</feature>
<feature type="region of interest" description="Disordered" evidence="10">
    <location>
        <begin position="1008"/>
        <end position="1140"/>
    </location>
</feature>
<evidence type="ECO:0000256" key="5">
    <source>
        <dbReference type="ARBA" id="ARBA00022553"/>
    </source>
</evidence>
<feature type="compositionally biased region" description="Basic and acidic residues" evidence="10">
    <location>
        <begin position="796"/>
        <end position="808"/>
    </location>
</feature>
<comment type="subcellular location">
    <subcellularLocation>
        <location evidence="2">Membrane</location>
    </subcellularLocation>
    <subcellularLocation>
        <location evidence="1">Nucleus</location>
    </subcellularLocation>
</comment>
<feature type="compositionally biased region" description="Basic and acidic residues" evidence="10">
    <location>
        <begin position="752"/>
        <end position="770"/>
    </location>
</feature>
<feature type="compositionally biased region" description="Low complexity" evidence="10">
    <location>
        <begin position="920"/>
        <end position="934"/>
    </location>
</feature>
<evidence type="ECO:0000256" key="4">
    <source>
        <dbReference type="ARBA" id="ARBA00009457"/>
    </source>
</evidence>
<keyword evidence="5" id="KW-0597">Phosphoprotein</keyword>
<dbReference type="GO" id="GO:0010468">
    <property type="term" value="P:regulation of gene expression"/>
    <property type="evidence" value="ECO:0007669"/>
    <property type="project" value="InterPro"/>
</dbReference>
<evidence type="ECO:0000256" key="9">
    <source>
        <dbReference type="ARBA" id="ARBA00023242"/>
    </source>
</evidence>
<evidence type="ECO:0000256" key="1">
    <source>
        <dbReference type="ARBA" id="ARBA00004123"/>
    </source>
</evidence>
<comment type="similarity">
    <text evidence="3">Belongs to the AF4 family.</text>
</comment>
<dbReference type="EMBL" id="JAINUF010000009">
    <property type="protein sequence ID" value="KAJ8350325.1"/>
    <property type="molecule type" value="Genomic_DNA"/>
</dbReference>
<evidence type="ECO:0000259" key="12">
    <source>
        <dbReference type="Pfam" id="PF18876"/>
    </source>
</evidence>
<feature type="compositionally biased region" description="Polar residues" evidence="10">
    <location>
        <begin position="703"/>
        <end position="713"/>
    </location>
</feature>
<feature type="compositionally biased region" description="Low complexity" evidence="10">
    <location>
        <begin position="1334"/>
        <end position="1347"/>
    </location>
</feature>
<dbReference type="PANTHER" id="PTHR10528">
    <property type="entry name" value="AF4/FMR2 FAMILY MEMBER"/>
    <property type="match status" value="1"/>
</dbReference>